<reference evidence="2 3" key="1">
    <citation type="submission" date="2017-03" db="EMBL/GenBank/DDBJ databases">
        <authorList>
            <person name="Afonso C.L."/>
            <person name="Miller P.J."/>
            <person name="Scott M.A."/>
            <person name="Spackman E."/>
            <person name="Goraichik I."/>
            <person name="Dimitrov K.M."/>
            <person name="Suarez D.L."/>
            <person name="Swayne D.E."/>
        </authorList>
    </citation>
    <scope>NUCLEOTIDE SEQUENCE [LARGE SCALE GENOMIC DNA]</scope>
    <source>
        <strain evidence="2">PRJEB14757</strain>
    </source>
</reference>
<dbReference type="InterPro" id="IPR015422">
    <property type="entry name" value="PyrdxlP-dep_Trfase_small"/>
</dbReference>
<dbReference type="NCBIfam" id="NF005305">
    <property type="entry name" value="PRK06836.1"/>
    <property type="match status" value="1"/>
</dbReference>
<proteinExistence type="predicted"/>
<dbReference type="InterPro" id="IPR015424">
    <property type="entry name" value="PyrdxlP-dep_Trfase"/>
</dbReference>
<organism evidence="2 3">
    <name type="scientific">Desulfamplus magnetovallimortis</name>
    <dbReference type="NCBI Taxonomy" id="1246637"/>
    <lineage>
        <taxon>Bacteria</taxon>
        <taxon>Pseudomonadati</taxon>
        <taxon>Thermodesulfobacteriota</taxon>
        <taxon>Desulfobacteria</taxon>
        <taxon>Desulfobacterales</taxon>
        <taxon>Desulfobacteraceae</taxon>
        <taxon>Desulfamplus</taxon>
    </lineage>
</organism>
<evidence type="ECO:0000259" key="1">
    <source>
        <dbReference type="Pfam" id="PF00155"/>
    </source>
</evidence>
<dbReference type="AlphaFoldDB" id="A0A1W1HA07"/>
<dbReference type="Pfam" id="PF00155">
    <property type="entry name" value="Aminotran_1_2"/>
    <property type="match status" value="1"/>
</dbReference>
<gene>
    <name evidence="2" type="ORF">MTBBW1_1740037</name>
</gene>
<dbReference type="InterPro" id="IPR004839">
    <property type="entry name" value="Aminotransferase_I/II_large"/>
</dbReference>
<dbReference type="PANTHER" id="PTHR42691:SF1">
    <property type="entry name" value="ASPARTATE AMINOTRANSFERASE YHDR-RELATED"/>
    <property type="match status" value="1"/>
</dbReference>
<dbReference type="CDD" id="cd00609">
    <property type="entry name" value="AAT_like"/>
    <property type="match status" value="1"/>
</dbReference>
<dbReference type="Gene3D" id="3.90.1150.10">
    <property type="entry name" value="Aspartate Aminotransferase, domain 1"/>
    <property type="match status" value="2"/>
</dbReference>
<feature type="domain" description="Aminotransferase class I/classII large" evidence="1">
    <location>
        <begin position="35"/>
        <end position="378"/>
    </location>
</feature>
<evidence type="ECO:0000313" key="3">
    <source>
        <dbReference type="Proteomes" id="UP000191931"/>
    </source>
</evidence>
<name>A0A1W1HA07_9BACT</name>
<keyword evidence="3" id="KW-1185">Reference proteome</keyword>
<protein>
    <submittedName>
        <fullName evidence="2">Aminotransferase class I and II</fullName>
        <ecNumber evidence="2">2.6.1.-</ecNumber>
    </submittedName>
</protein>
<evidence type="ECO:0000313" key="2">
    <source>
        <dbReference type="EMBL" id="SLM29307.1"/>
    </source>
</evidence>
<dbReference type="PANTHER" id="PTHR42691">
    <property type="entry name" value="ASPARTATE AMINOTRANSFERASE YHDR-RELATED"/>
    <property type="match status" value="1"/>
</dbReference>
<keyword evidence="2" id="KW-0808">Transferase</keyword>
<dbReference type="GO" id="GO:0030170">
    <property type="term" value="F:pyridoxal phosphate binding"/>
    <property type="evidence" value="ECO:0007669"/>
    <property type="project" value="InterPro"/>
</dbReference>
<dbReference type="SUPFAM" id="SSF53383">
    <property type="entry name" value="PLP-dependent transferases"/>
    <property type="match status" value="1"/>
</dbReference>
<dbReference type="Gene3D" id="3.40.640.10">
    <property type="entry name" value="Type I PLP-dependent aspartate aminotransferase-like (Major domain)"/>
    <property type="match status" value="1"/>
</dbReference>
<dbReference type="STRING" id="1246637.MTBBW1_1740037"/>
<accession>A0A1W1HA07</accession>
<dbReference type="InterPro" id="IPR015421">
    <property type="entry name" value="PyrdxlP-dep_Trfase_major"/>
</dbReference>
<dbReference type="Proteomes" id="UP000191931">
    <property type="component" value="Unassembled WGS sequence"/>
</dbReference>
<keyword evidence="2" id="KW-0032">Aminotransferase</keyword>
<sequence length="393" mass="43525">MTIAAKIEQSLVKSSWIRKMFEQGAALKAEHGSENVFDFSLGNPNLSPPDEFQSALEKVASSRDRWVHGYMPNSGFPFVRESIAENIRKEQSAEVTADDIIITCGAAGGLNVIFKALLNPGDEVLVSSPFFVEYSFYAENHGGVLKTVPSKDDFTLNIEAVEAAITKNTRVILINSPNNPTGQIYSAKSLDELGTVLRKKSHEYGKVIYLVSDEPYRKIVFDNVTVPPVFKCYNESIVATSHSKDLSLPGERIGYLAINPEAEYRDKLRQAMTLTNRILGFVNAPAIMQRVLPMIQGASVDIGAYKRKRDIFCKGLSDAGYDFVTPPGAFYLFPRSPIEDDVEFVRALLDELILAVPGSGFGAPGYFRLAFCVEDETIIKSIPAFKRVIQRFV</sequence>
<dbReference type="GO" id="GO:0008483">
    <property type="term" value="F:transaminase activity"/>
    <property type="evidence" value="ECO:0007669"/>
    <property type="project" value="UniProtKB-KW"/>
</dbReference>
<dbReference type="EC" id="2.6.1.-" evidence="2"/>
<dbReference type="RefSeq" id="WP_080806166.1">
    <property type="nucleotide sequence ID" value="NZ_LT828552.1"/>
</dbReference>
<dbReference type="EMBL" id="FWEV01000084">
    <property type="protein sequence ID" value="SLM29307.1"/>
    <property type="molecule type" value="Genomic_DNA"/>
</dbReference>